<sequence length="29" mass="3602">MFEDRSKLQLPGFGPPWRYYDSRREDIEL</sequence>
<accession>A0A382G8C4</accession>
<organism evidence="1">
    <name type="scientific">marine metagenome</name>
    <dbReference type="NCBI Taxonomy" id="408172"/>
    <lineage>
        <taxon>unclassified sequences</taxon>
        <taxon>metagenomes</taxon>
        <taxon>ecological metagenomes</taxon>
    </lineage>
</organism>
<gene>
    <name evidence="1" type="ORF">METZ01_LOCUS223718</name>
</gene>
<dbReference type="AlphaFoldDB" id="A0A382G8C4"/>
<proteinExistence type="predicted"/>
<name>A0A382G8C4_9ZZZZ</name>
<evidence type="ECO:0000313" key="1">
    <source>
        <dbReference type="EMBL" id="SVB70864.1"/>
    </source>
</evidence>
<dbReference type="EMBL" id="UINC01053847">
    <property type="protein sequence ID" value="SVB70864.1"/>
    <property type="molecule type" value="Genomic_DNA"/>
</dbReference>
<reference evidence="1" key="1">
    <citation type="submission" date="2018-05" db="EMBL/GenBank/DDBJ databases">
        <authorList>
            <person name="Lanie J.A."/>
            <person name="Ng W.-L."/>
            <person name="Kazmierczak K.M."/>
            <person name="Andrzejewski T.M."/>
            <person name="Davidsen T.M."/>
            <person name="Wayne K.J."/>
            <person name="Tettelin H."/>
            <person name="Glass J.I."/>
            <person name="Rusch D."/>
            <person name="Podicherti R."/>
            <person name="Tsui H.-C.T."/>
            <person name="Winkler M.E."/>
        </authorList>
    </citation>
    <scope>NUCLEOTIDE SEQUENCE</scope>
</reference>
<protein>
    <submittedName>
        <fullName evidence="1">Uncharacterized protein</fullName>
    </submittedName>
</protein>